<keyword evidence="11" id="KW-1185">Reference proteome</keyword>
<evidence type="ECO:0000313" key="11">
    <source>
        <dbReference type="Proteomes" id="UP000437736"/>
    </source>
</evidence>
<dbReference type="Pfam" id="PF13677">
    <property type="entry name" value="MotB_plug"/>
    <property type="match status" value="1"/>
</dbReference>
<dbReference type="PROSITE" id="PS51123">
    <property type="entry name" value="OMPA_2"/>
    <property type="match status" value="1"/>
</dbReference>
<evidence type="ECO:0000313" key="10">
    <source>
        <dbReference type="EMBL" id="MST33847.1"/>
    </source>
</evidence>
<sequence length="260" mass="27757">MSRRAKHVEEEAHDNHERWLLTYSDMITLLMVLFIVLFALGQTNIRKFNAFRQSFHTAAIQPAPVTTGGIGVLSADSAVQLDPSPATHDPHVTPRVGTNPAASSGAAQALAQTQAAIEAALRRAGLGSDVRFRTTADGLAVTIATDKILFPTDSATLLPLGIQVLRVITPILARIHNDLDIEGHTDNVPITGGPYPNNWALSTARALAVLEDLRAGHVPADRMVASGFADTRPLVPNTTPANRALNRRVEIVVLTAPLAS</sequence>
<evidence type="ECO:0000256" key="6">
    <source>
        <dbReference type="ARBA" id="ARBA00023136"/>
    </source>
</evidence>
<dbReference type="EMBL" id="WJHE01000745">
    <property type="protein sequence ID" value="MST33847.1"/>
    <property type="molecule type" value="Genomic_DNA"/>
</dbReference>
<keyword evidence="5 8" id="KW-1133">Transmembrane helix</keyword>
<dbReference type="InterPro" id="IPR036737">
    <property type="entry name" value="OmpA-like_sf"/>
</dbReference>
<name>A0ABW9QVX3_9ACTN</name>
<dbReference type="Proteomes" id="UP000437736">
    <property type="component" value="Unassembled WGS sequence"/>
</dbReference>
<evidence type="ECO:0000256" key="7">
    <source>
        <dbReference type="PROSITE-ProRule" id="PRU00473"/>
    </source>
</evidence>
<keyword evidence="6 7" id="KW-0472">Membrane</keyword>
<evidence type="ECO:0000256" key="1">
    <source>
        <dbReference type="ARBA" id="ARBA00004162"/>
    </source>
</evidence>
<feature type="transmembrane region" description="Helical" evidence="8">
    <location>
        <begin position="20"/>
        <end position="40"/>
    </location>
</feature>
<proteinExistence type="inferred from homology"/>
<dbReference type="InterPro" id="IPR006665">
    <property type="entry name" value="OmpA-like"/>
</dbReference>
<evidence type="ECO:0000256" key="5">
    <source>
        <dbReference type="ARBA" id="ARBA00022989"/>
    </source>
</evidence>
<evidence type="ECO:0000256" key="4">
    <source>
        <dbReference type="ARBA" id="ARBA00022692"/>
    </source>
</evidence>
<evidence type="ECO:0000256" key="2">
    <source>
        <dbReference type="ARBA" id="ARBA00008914"/>
    </source>
</evidence>
<comment type="similarity">
    <text evidence="2">Belongs to the MotB family.</text>
</comment>
<evidence type="ECO:0000256" key="8">
    <source>
        <dbReference type="SAM" id="Phobius"/>
    </source>
</evidence>
<dbReference type="CDD" id="cd07185">
    <property type="entry name" value="OmpA_C-like"/>
    <property type="match status" value="1"/>
</dbReference>
<dbReference type="InterPro" id="IPR025713">
    <property type="entry name" value="MotB-like_N_dom"/>
</dbReference>
<comment type="subcellular location">
    <subcellularLocation>
        <location evidence="1">Cell membrane</location>
        <topology evidence="1">Single-pass membrane protein</topology>
    </subcellularLocation>
</comment>
<comment type="caution">
    <text evidence="10">The sequence shown here is derived from an EMBL/GenBank/DDBJ whole genome shotgun (WGS) entry which is preliminary data.</text>
</comment>
<organism evidence="10 11">
    <name type="scientific">Acidiferrimicrobium australe</name>
    <dbReference type="NCBI Taxonomy" id="2664430"/>
    <lineage>
        <taxon>Bacteria</taxon>
        <taxon>Bacillati</taxon>
        <taxon>Actinomycetota</taxon>
        <taxon>Acidimicrobiia</taxon>
        <taxon>Acidimicrobiales</taxon>
        <taxon>Acidimicrobiaceae</taxon>
        <taxon>Acidiferrimicrobium</taxon>
    </lineage>
</organism>
<dbReference type="Pfam" id="PF00691">
    <property type="entry name" value="OmpA"/>
    <property type="match status" value="1"/>
</dbReference>
<feature type="domain" description="OmpA-like" evidence="9">
    <location>
        <begin position="137"/>
        <end position="257"/>
    </location>
</feature>
<dbReference type="PANTHER" id="PTHR30329">
    <property type="entry name" value="STATOR ELEMENT OF FLAGELLAR MOTOR COMPLEX"/>
    <property type="match status" value="1"/>
</dbReference>
<protein>
    <submittedName>
        <fullName evidence="10">OmpA family protein</fullName>
    </submittedName>
</protein>
<gene>
    <name evidence="10" type="ORF">GHK86_14110</name>
</gene>
<dbReference type="SUPFAM" id="SSF103088">
    <property type="entry name" value="OmpA-like"/>
    <property type="match status" value="1"/>
</dbReference>
<dbReference type="PANTHER" id="PTHR30329:SF21">
    <property type="entry name" value="LIPOPROTEIN YIAD-RELATED"/>
    <property type="match status" value="1"/>
</dbReference>
<keyword evidence="3" id="KW-1003">Cell membrane</keyword>
<keyword evidence="4 8" id="KW-0812">Transmembrane</keyword>
<evidence type="ECO:0000256" key="3">
    <source>
        <dbReference type="ARBA" id="ARBA00022475"/>
    </source>
</evidence>
<dbReference type="Gene3D" id="3.30.1330.60">
    <property type="entry name" value="OmpA-like domain"/>
    <property type="match status" value="1"/>
</dbReference>
<evidence type="ECO:0000259" key="9">
    <source>
        <dbReference type="PROSITE" id="PS51123"/>
    </source>
</evidence>
<accession>A0ABW9QVX3</accession>
<dbReference type="InterPro" id="IPR050330">
    <property type="entry name" value="Bact_OuterMem_StrucFunc"/>
</dbReference>
<reference evidence="10 11" key="1">
    <citation type="submission" date="2019-11" db="EMBL/GenBank/DDBJ databases">
        <title>Acidiferrimicrobium australis gen. nov., sp. nov., an acidophilic and obligately heterotrophic, member of the Actinobacteria that catalyses dissimilatory oxido- reduction of iron isolated from metal-rich acidic water in Chile.</title>
        <authorList>
            <person name="Gonzalez D."/>
            <person name="Huber K."/>
            <person name="Hedrich S."/>
            <person name="Rojas-Villalobos C."/>
            <person name="Quatrini R."/>
            <person name="Dinamarca M.A."/>
            <person name="Schwarz A."/>
            <person name="Canales C."/>
            <person name="Nancucheo I."/>
        </authorList>
    </citation>
    <scope>NUCLEOTIDE SEQUENCE [LARGE SCALE GENOMIC DNA]</scope>
    <source>
        <strain evidence="10 11">USS-CCA1</strain>
    </source>
</reference>